<protein>
    <submittedName>
        <fullName evidence="8">YihY family inner membrane protein</fullName>
    </submittedName>
</protein>
<evidence type="ECO:0000256" key="1">
    <source>
        <dbReference type="ARBA" id="ARBA00004651"/>
    </source>
</evidence>
<feature type="region of interest" description="Disordered" evidence="6">
    <location>
        <begin position="1"/>
        <end position="26"/>
    </location>
</feature>
<feature type="transmembrane region" description="Helical" evidence="7">
    <location>
        <begin position="158"/>
        <end position="183"/>
    </location>
</feature>
<evidence type="ECO:0000256" key="6">
    <source>
        <dbReference type="SAM" id="MobiDB-lite"/>
    </source>
</evidence>
<accession>A0A6N8GIM9</accession>
<dbReference type="NCBIfam" id="TIGR00765">
    <property type="entry name" value="yihY_not_rbn"/>
    <property type="match status" value="1"/>
</dbReference>
<sequence length="362" mass="38635">MAADPETSGGPGEDPDGAGKPSSPTQITGLSWSYVLRRTVHEFRRDECTDSAAVLTFFAVLSVFPALLAVVSLLGVVGQAEETVGTILRLLHESGVPAEAVAVLEGPIRELAESSAAGPALVTGLVGALWTASAYVRAFGRSMNRIYEVEEGRPFWKLYPLMVGVTLVLVALAVGMMLVVLLSGPVAERLGELVDLPGSTLRLWQAARGPVVLALLSFVVALLYSTTPNVRQPRFRWLGIGSVTAIVVMAAATAGFSSYVSRFGNYNTTYGAIGGVIVLLLWIWIMNTVLLAGAEFNAETERARRLQAGIAAEEDLLLPPRDVRAARKLRQKEQALVEEGRDLRRRHTDPGRPGAGGPGRPA</sequence>
<keyword evidence="5 7" id="KW-0472">Membrane</keyword>
<evidence type="ECO:0000313" key="9">
    <source>
        <dbReference type="Proteomes" id="UP000436989"/>
    </source>
</evidence>
<feature type="transmembrane region" description="Helical" evidence="7">
    <location>
        <begin position="116"/>
        <end position="137"/>
    </location>
</feature>
<feature type="region of interest" description="Disordered" evidence="6">
    <location>
        <begin position="329"/>
        <end position="362"/>
    </location>
</feature>
<evidence type="ECO:0000256" key="5">
    <source>
        <dbReference type="ARBA" id="ARBA00023136"/>
    </source>
</evidence>
<feature type="transmembrane region" description="Helical" evidence="7">
    <location>
        <begin position="272"/>
        <end position="294"/>
    </location>
</feature>
<evidence type="ECO:0000256" key="3">
    <source>
        <dbReference type="ARBA" id="ARBA00022692"/>
    </source>
</evidence>
<evidence type="ECO:0000256" key="7">
    <source>
        <dbReference type="SAM" id="Phobius"/>
    </source>
</evidence>
<feature type="transmembrane region" description="Helical" evidence="7">
    <location>
        <begin position="203"/>
        <end position="225"/>
    </location>
</feature>
<evidence type="ECO:0000256" key="4">
    <source>
        <dbReference type="ARBA" id="ARBA00022989"/>
    </source>
</evidence>
<organism evidence="8 9">
    <name type="scientific">Kocuria sediminis</name>
    <dbReference type="NCBI Taxonomy" id="1038857"/>
    <lineage>
        <taxon>Bacteria</taxon>
        <taxon>Bacillati</taxon>
        <taxon>Actinomycetota</taxon>
        <taxon>Actinomycetes</taxon>
        <taxon>Micrococcales</taxon>
        <taxon>Micrococcaceae</taxon>
        <taxon>Kocuria</taxon>
    </lineage>
</organism>
<dbReference type="Proteomes" id="UP000436989">
    <property type="component" value="Unassembled WGS sequence"/>
</dbReference>
<dbReference type="Pfam" id="PF03631">
    <property type="entry name" value="Virul_fac_BrkB"/>
    <property type="match status" value="1"/>
</dbReference>
<evidence type="ECO:0000256" key="2">
    <source>
        <dbReference type="ARBA" id="ARBA00022475"/>
    </source>
</evidence>
<reference evidence="8 9" key="1">
    <citation type="submission" date="2019-12" db="EMBL/GenBank/DDBJ databases">
        <authorList>
            <person name="Shi Y."/>
        </authorList>
    </citation>
    <scope>NUCLEOTIDE SEQUENCE [LARGE SCALE GENOMIC DNA]</scope>
    <source>
        <strain evidence="8 9">JCM 17929</strain>
    </source>
</reference>
<comment type="subcellular location">
    <subcellularLocation>
        <location evidence="1">Cell membrane</location>
        <topology evidence="1">Multi-pass membrane protein</topology>
    </subcellularLocation>
</comment>
<keyword evidence="3 7" id="KW-0812">Transmembrane</keyword>
<name>A0A6N8GIM9_9MICC</name>
<gene>
    <name evidence="8" type="ORF">GMA12_05510</name>
</gene>
<evidence type="ECO:0000313" key="8">
    <source>
        <dbReference type="EMBL" id="MUN62599.1"/>
    </source>
</evidence>
<keyword evidence="4 7" id="KW-1133">Transmembrane helix</keyword>
<dbReference type="AlphaFoldDB" id="A0A6N8GIM9"/>
<dbReference type="PANTHER" id="PTHR30213">
    <property type="entry name" value="INNER MEMBRANE PROTEIN YHJD"/>
    <property type="match status" value="1"/>
</dbReference>
<keyword evidence="2" id="KW-1003">Cell membrane</keyword>
<comment type="caution">
    <text evidence="8">The sequence shown here is derived from an EMBL/GenBank/DDBJ whole genome shotgun (WGS) entry which is preliminary data.</text>
</comment>
<dbReference type="InterPro" id="IPR017039">
    <property type="entry name" value="Virul_fac_BrkB"/>
</dbReference>
<feature type="transmembrane region" description="Helical" evidence="7">
    <location>
        <begin position="52"/>
        <end position="77"/>
    </location>
</feature>
<dbReference type="PANTHER" id="PTHR30213:SF0">
    <property type="entry name" value="UPF0761 MEMBRANE PROTEIN YIHY"/>
    <property type="match status" value="1"/>
</dbReference>
<feature type="transmembrane region" description="Helical" evidence="7">
    <location>
        <begin position="237"/>
        <end position="260"/>
    </location>
</feature>
<dbReference type="GO" id="GO:0005886">
    <property type="term" value="C:plasma membrane"/>
    <property type="evidence" value="ECO:0007669"/>
    <property type="project" value="UniProtKB-SubCell"/>
</dbReference>
<feature type="compositionally biased region" description="Basic and acidic residues" evidence="6">
    <location>
        <begin position="329"/>
        <end position="342"/>
    </location>
</feature>
<dbReference type="EMBL" id="WOGU01000003">
    <property type="protein sequence ID" value="MUN62599.1"/>
    <property type="molecule type" value="Genomic_DNA"/>
</dbReference>
<dbReference type="RefSeq" id="WP_156267931.1">
    <property type="nucleotide sequence ID" value="NZ_WOGU01000003.1"/>
</dbReference>
<keyword evidence="9" id="KW-1185">Reference proteome</keyword>
<feature type="compositionally biased region" description="Gly residues" evidence="6">
    <location>
        <begin position="353"/>
        <end position="362"/>
    </location>
</feature>
<proteinExistence type="predicted"/>